<keyword evidence="1" id="KW-1133">Transmembrane helix</keyword>
<evidence type="ECO:0008006" key="4">
    <source>
        <dbReference type="Google" id="ProtNLM"/>
    </source>
</evidence>
<name>A0ABV3R3V5_9HYPH</name>
<feature type="transmembrane region" description="Helical" evidence="1">
    <location>
        <begin position="128"/>
        <end position="150"/>
    </location>
</feature>
<evidence type="ECO:0000313" key="3">
    <source>
        <dbReference type="Proteomes" id="UP001556196"/>
    </source>
</evidence>
<dbReference type="Proteomes" id="UP001556196">
    <property type="component" value="Unassembled WGS sequence"/>
</dbReference>
<sequence>MEFLQAIEQAEPVRLLKTSFLAYPVVNALHIAAIGVLFASIVLMDLCVLGAIRTAQCDPLVALLRRAALAAFPVAVLTGASLFSIQATTYVRNPAFQVKLVLIALAGANALTFMVLDRGRSSQAWPRLRRMLALASILLWSAVLLCGRLIGFV</sequence>
<keyword evidence="1" id="KW-0472">Membrane</keyword>
<feature type="transmembrane region" description="Helical" evidence="1">
    <location>
        <begin position="96"/>
        <end position="116"/>
    </location>
</feature>
<feature type="transmembrane region" description="Helical" evidence="1">
    <location>
        <begin position="28"/>
        <end position="51"/>
    </location>
</feature>
<accession>A0ABV3R3V5</accession>
<comment type="caution">
    <text evidence="2">The sequence shown here is derived from an EMBL/GenBank/DDBJ whole genome shotgun (WGS) entry which is preliminary data.</text>
</comment>
<dbReference type="RefSeq" id="WP_367724615.1">
    <property type="nucleotide sequence ID" value="NZ_JBFOCI010000004.1"/>
</dbReference>
<keyword evidence="3" id="KW-1185">Reference proteome</keyword>
<dbReference type="EMBL" id="JBFOCI010000004">
    <property type="protein sequence ID" value="MEW9807453.1"/>
    <property type="molecule type" value="Genomic_DNA"/>
</dbReference>
<protein>
    <recommendedName>
        <fullName evidence="4">DUF2214 domain-containing protein</fullName>
    </recommendedName>
</protein>
<reference evidence="2 3" key="1">
    <citation type="submission" date="2024-06" db="EMBL/GenBank/DDBJ databases">
        <authorList>
            <person name="Tuo L."/>
        </authorList>
    </citation>
    <scope>NUCLEOTIDE SEQUENCE [LARGE SCALE GENOMIC DNA]</scope>
    <source>
        <strain evidence="2 3">ZMM04-5</strain>
    </source>
</reference>
<evidence type="ECO:0000313" key="2">
    <source>
        <dbReference type="EMBL" id="MEW9807453.1"/>
    </source>
</evidence>
<keyword evidence="1" id="KW-0812">Transmembrane</keyword>
<feature type="transmembrane region" description="Helical" evidence="1">
    <location>
        <begin position="63"/>
        <end position="84"/>
    </location>
</feature>
<proteinExistence type="predicted"/>
<evidence type="ECO:0000256" key="1">
    <source>
        <dbReference type="SAM" id="Phobius"/>
    </source>
</evidence>
<organism evidence="2 3">
    <name type="scientific">Mesorhizobium marinum</name>
    <dbReference type="NCBI Taxonomy" id="3228790"/>
    <lineage>
        <taxon>Bacteria</taxon>
        <taxon>Pseudomonadati</taxon>
        <taxon>Pseudomonadota</taxon>
        <taxon>Alphaproteobacteria</taxon>
        <taxon>Hyphomicrobiales</taxon>
        <taxon>Phyllobacteriaceae</taxon>
        <taxon>Mesorhizobium</taxon>
    </lineage>
</organism>
<gene>
    <name evidence="2" type="ORF">ABUE31_15775</name>
</gene>